<organism evidence="2 3">
    <name type="scientific">Papaver atlanticum</name>
    <dbReference type="NCBI Taxonomy" id="357466"/>
    <lineage>
        <taxon>Eukaryota</taxon>
        <taxon>Viridiplantae</taxon>
        <taxon>Streptophyta</taxon>
        <taxon>Embryophyta</taxon>
        <taxon>Tracheophyta</taxon>
        <taxon>Spermatophyta</taxon>
        <taxon>Magnoliopsida</taxon>
        <taxon>Ranunculales</taxon>
        <taxon>Papaveraceae</taxon>
        <taxon>Papaveroideae</taxon>
        <taxon>Papaver</taxon>
    </lineage>
</organism>
<comment type="caution">
    <text evidence="2">The sequence shown here is derived from an EMBL/GenBank/DDBJ whole genome shotgun (WGS) entry which is preliminary data.</text>
</comment>
<evidence type="ECO:0000259" key="1">
    <source>
        <dbReference type="Pfam" id="PF12776"/>
    </source>
</evidence>
<reference evidence="2" key="1">
    <citation type="submission" date="2022-04" db="EMBL/GenBank/DDBJ databases">
        <title>A functionally conserved STORR gene fusion in Papaver species that diverged 16.8 million years ago.</title>
        <authorList>
            <person name="Catania T."/>
        </authorList>
    </citation>
    <scope>NUCLEOTIDE SEQUENCE</scope>
    <source>
        <strain evidence="2">S-188037</strain>
    </source>
</reference>
<accession>A0AAD4TB54</accession>
<proteinExistence type="predicted"/>
<keyword evidence="3" id="KW-1185">Reference proteome</keyword>
<feature type="domain" description="Myb/SANT-like" evidence="1">
    <location>
        <begin position="51"/>
        <end position="95"/>
    </location>
</feature>
<gene>
    <name evidence="2" type="ORF">MKW98_003258</name>
</gene>
<dbReference type="PANTHER" id="PTHR46929:SF3">
    <property type="entry name" value="MYB_SANT-LIKE DOMAIN-CONTAINING PROTEIN"/>
    <property type="match status" value="1"/>
</dbReference>
<dbReference type="AlphaFoldDB" id="A0AAD4TB54"/>
<protein>
    <recommendedName>
        <fullName evidence="1">Myb/SANT-like domain-containing protein</fullName>
    </recommendedName>
</protein>
<dbReference type="EMBL" id="JAJJMB010003633">
    <property type="protein sequence ID" value="KAI3946695.1"/>
    <property type="molecule type" value="Genomic_DNA"/>
</dbReference>
<name>A0AAD4TB54_9MAGN</name>
<dbReference type="Proteomes" id="UP001202328">
    <property type="component" value="Unassembled WGS sequence"/>
</dbReference>
<sequence>MESETSSDENGGRKTWTPQMDQLFIELMVEQVLDRKLLDGQFSKSAWGNIDVLRNRMKTLKKSFNVVSSIRGQSGFCWNKTKEIATAPDDVWERHIKVCNFI</sequence>
<dbReference type="Pfam" id="PF12776">
    <property type="entry name" value="Myb_DNA-bind_3"/>
    <property type="match status" value="1"/>
</dbReference>
<evidence type="ECO:0000313" key="2">
    <source>
        <dbReference type="EMBL" id="KAI3946695.1"/>
    </source>
</evidence>
<dbReference type="PANTHER" id="PTHR46929">
    <property type="entry name" value="EXPRESSED PROTEIN"/>
    <property type="match status" value="1"/>
</dbReference>
<dbReference type="InterPro" id="IPR024752">
    <property type="entry name" value="Myb/SANT-like_dom"/>
</dbReference>
<evidence type="ECO:0000313" key="3">
    <source>
        <dbReference type="Proteomes" id="UP001202328"/>
    </source>
</evidence>